<evidence type="ECO:0008006" key="3">
    <source>
        <dbReference type="Google" id="ProtNLM"/>
    </source>
</evidence>
<dbReference type="EMBL" id="FMID01000030">
    <property type="protein sequence ID" value="SCL75402.1"/>
    <property type="molecule type" value="Genomic_DNA"/>
</dbReference>
<organism evidence="1 2">
    <name type="scientific">Methanoculleus chikugoensis</name>
    <dbReference type="NCBI Taxonomy" id="118126"/>
    <lineage>
        <taxon>Archaea</taxon>
        <taxon>Methanobacteriati</taxon>
        <taxon>Methanobacteriota</taxon>
        <taxon>Stenosarchaea group</taxon>
        <taxon>Methanomicrobia</taxon>
        <taxon>Methanomicrobiales</taxon>
        <taxon>Methanomicrobiaceae</taxon>
        <taxon>Methanoculleus</taxon>
    </lineage>
</organism>
<reference evidence="1 2" key="1">
    <citation type="submission" date="2016-08" db="EMBL/GenBank/DDBJ databases">
        <authorList>
            <person name="Seilhamer J.J."/>
        </authorList>
    </citation>
    <scope>NUCLEOTIDE SEQUENCE [LARGE SCALE GENOMIC DNA]</scope>
    <source>
        <strain evidence="1">L21-II-0</strain>
    </source>
</reference>
<name>A0A1M4MKN1_9EURY</name>
<evidence type="ECO:0000313" key="1">
    <source>
        <dbReference type="EMBL" id="SCL75402.1"/>
    </source>
</evidence>
<gene>
    <name evidence="1" type="ORF">L21_1301</name>
</gene>
<proteinExistence type="predicted"/>
<evidence type="ECO:0000313" key="2">
    <source>
        <dbReference type="Proteomes" id="UP000184671"/>
    </source>
</evidence>
<dbReference type="Proteomes" id="UP000184671">
    <property type="component" value="Unassembled WGS sequence"/>
</dbReference>
<dbReference type="AlphaFoldDB" id="A0A1M4MKN1"/>
<protein>
    <recommendedName>
        <fullName evidence="3">Tc1-like transposase DDE domain-containing protein</fullName>
    </recommendedName>
</protein>
<accession>A0A1M4MKN1</accession>
<sequence length="110" mass="12434">MELEIVDSISIKTAERTLKKTRSSHIPKSSGYPPGENGNFVAVMENVLEIYQRPHDPVRPVICMDEQPIQLHAEVREPIPAQPGYPERQGYEFRRNGVVGGFMFTEPLGQ</sequence>